<comment type="caution">
    <text evidence="1">The sequence shown here is derived from an EMBL/GenBank/DDBJ whole genome shotgun (WGS) entry which is preliminary data.</text>
</comment>
<name>A0A8S3AFC0_9BILA</name>
<accession>A0A8S3AFC0</accession>
<proteinExistence type="predicted"/>
<dbReference type="AlphaFoldDB" id="A0A8S3AFC0"/>
<gene>
    <name evidence="1" type="ORF">SMN809_LOCUS42163</name>
</gene>
<feature type="non-terminal residue" evidence="1">
    <location>
        <position position="1"/>
    </location>
</feature>
<dbReference type="Proteomes" id="UP000676336">
    <property type="component" value="Unassembled WGS sequence"/>
</dbReference>
<sequence length="80" mass="9516">FYDIDGSLLSETLLNEAEKFVDDLCENMKEYSLDNEDISMLDIIRDKYEKIQDEQMRRLVEMNLAYIEHYEASNLDQLSV</sequence>
<reference evidence="1" key="1">
    <citation type="submission" date="2021-02" db="EMBL/GenBank/DDBJ databases">
        <authorList>
            <person name="Nowell W R."/>
        </authorList>
    </citation>
    <scope>NUCLEOTIDE SEQUENCE</scope>
</reference>
<feature type="non-terminal residue" evidence="1">
    <location>
        <position position="80"/>
    </location>
</feature>
<evidence type="ECO:0000313" key="2">
    <source>
        <dbReference type="Proteomes" id="UP000676336"/>
    </source>
</evidence>
<dbReference type="EMBL" id="CAJOBI010120970">
    <property type="protein sequence ID" value="CAF4678150.1"/>
    <property type="molecule type" value="Genomic_DNA"/>
</dbReference>
<organism evidence="1 2">
    <name type="scientific">Rotaria magnacalcarata</name>
    <dbReference type="NCBI Taxonomy" id="392030"/>
    <lineage>
        <taxon>Eukaryota</taxon>
        <taxon>Metazoa</taxon>
        <taxon>Spiralia</taxon>
        <taxon>Gnathifera</taxon>
        <taxon>Rotifera</taxon>
        <taxon>Eurotatoria</taxon>
        <taxon>Bdelloidea</taxon>
        <taxon>Philodinida</taxon>
        <taxon>Philodinidae</taxon>
        <taxon>Rotaria</taxon>
    </lineage>
</organism>
<evidence type="ECO:0000313" key="1">
    <source>
        <dbReference type="EMBL" id="CAF4678150.1"/>
    </source>
</evidence>
<protein>
    <submittedName>
        <fullName evidence="1">Uncharacterized protein</fullName>
    </submittedName>
</protein>